<accession>A0A652YUZ3</accession>
<dbReference type="SUPFAM" id="SSF54637">
    <property type="entry name" value="Thioesterase/thiol ester dehydrase-isomerase"/>
    <property type="match status" value="1"/>
</dbReference>
<evidence type="ECO:0000313" key="2">
    <source>
        <dbReference type="EMBL" id="TYQ06754.1"/>
    </source>
</evidence>
<proteinExistence type="predicted"/>
<dbReference type="InterPro" id="IPR029069">
    <property type="entry name" value="HotDog_dom_sf"/>
</dbReference>
<gene>
    <name evidence="2" type="ORF">FNL38_102898</name>
</gene>
<dbReference type="Gene3D" id="3.10.129.10">
    <property type="entry name" value="Hotdog Thioesterase"/>
    <property type="match status" value="1"/>
</dbReference>
<comment type="caution">
    <text evidence="2">The sequence shown here is derived from an EMBL/GenBank/DDBJ whole genome shotgun (WGS) entry which is preliminary data.</text>
</comment>
<dbReference type="InterPro" id="IPR039569">
    <property type="entry name" value="FAS1-like_DH_region"/>
</dbReference>
<reference evidence="2" key="1">
    <citation type="submission" date="2019-07" db="EMBL/GenBank/DDBJ databases">
        <title>Genomic Encyclopedia of Type Strains, Phase IV (KMG-IV): sequencing the most valuable type-strain genomes for metagenomic binning, comparative biology and taxonomic classification.</title>
        <authorList>
            <person name="Goeker M."/>
        </authorList>
    </citation>
    <scope>NUCLEOTIDE SEQUENCE</scope>
    <source>
        <strain evidence="2">DSM 44596</strain>
    </source>
</reference>
<dbReference type="AlphaFoldDB" id="A0A652YUZ3"/>
<name>A0A652YUZ3_NOCGL</name>
<dbReference type="CDD" id="cd03441">
    <property type="entry name" value="R_hydratase_like"/>
    <property type="match status" value="1"/>
</dbReference>
<feature type="domain" description="FAS1-like dehydratase" evidence="1">
    <location>
        <begin position="23"/>
        <end position="165"/>
    </location>
</feature>
<protein>
    <submittedName>
        <fullName evidence="2">Acyl dehydratase</fullName>
    </submittedName>
</protein>
<dbReference type="EMBL" id="VNIQ01000002">
    <property type="protein sequence ID" value="TYQ06754.1"/>
    <property type="molecule type" value="Genomic_DNA"/>
</dbReference>
<evidence type="ECO:0000259" key="1">
    <source>
        <dbReference type="Pfam" id="PF13452"/>
    </source>
</evidence>
<organism evidence="2">
    <name type="scientific">Nocardia globerula</name>
    <dbReference type="NCBI Taxonomy" id="1818"/>
    <lineage>
        <taxon>Bacteria</taxon>
        <taxon>Bacillati</taxon>
        <taxon>Actinomycetota</taxon>
        <taxon>Actinomycetes</taxon>
        <taxon>Mycobacteriales</taxon>
        <taxon>Nocardiaceae</taxon>
        <taxon>Nocardia</taxon>
    </lineage>
</organism>
<dbReference type="Pfam" id="PF13452">
    <property type="entry name" value="FAS1_DH_region"/>
    <property type="match status" value="1"/>
</dbReference>
<sequence length="174" mass="18906">MTENVAVIPDSESLIPVNVAERVGEVVSQASGAVVARDWQRWAVAVGETNPLYFDSNYAREHGYRDIVAPPLYLQYAILGVTPIPELRVDGSSGAASGNLVFPLCPKRMAGGENTTFLRSAYDGDVITSVRVVDSVVEKRGRSGRFVLVTWKTTYTNQNDEVVAEATTSMIARP</sequence>